<dbReference type="SMR" id="A0A0M4DZE9"/>
<dbReference type="PANTHER" id="PTHR10612">
    <property type="entry name" value="APOLIPOPROTEIN D"/>
    <property type="match status" value="1"/>
</dbReference>
<feature type="chain" id="PRO_5013433222" description="Apolipoprotein D" evidence="10">
    <location>
        <begin position="25"/>
        <end position="222"/>
    </location>
</feature>
<keyword evidence="5" id="KW-0964">Secreted</keyword>
<protein>
    <recommendedName>
        <fullName evidence="3">Apolipoprotein D</fullName>
    </recommendedName>
</protein>
<evidence type="ECO:0000256" key="1">
    <source>
        <dbReference type="ARBA" id="ARBA00004613"/>
    </source>
</evidence>
<dbReference type="InterPro" id="IPR022271">
    <property type="entry name" value="Lipocalin_ApoD"/>
</dbReference>
<dbReference type="GO" id="GO:0031409">
    <property type="term" value="F:pigment binding"/>
    <property type="evidence" value="ECO:0007669"/>
    <property type="project" value="InterPro"/>
</dbReference>
<organism evidence="12 13">
    <name type="scientific">Drosophila busckii</name>
    <name type="common">Fruit fly</name>
    <dbReference type="NCBI Taxonomy" id="30019"/>
    <lineage>
        <taxon>Eukaryota</taxon>
        <taxon>Metazoa</taxon>
        <taxon>Ecdysozoa</taxon>
        <taxon>Arthropoda</taxon>
        <taxon>Hexapoda</taxon>
        <taxon>Insecta</taxon>
        <taxon>Pterygota</taxon>
        <taxon>Neoptera</taxon>
        <taxon>Endopterygota</taxon>
        <taxon>Diptera</taxon>
        <taxon>Brachycera</taxon>
        <taxon>Muscomorpha</taxon>
        <taxon>Ephydroidea</taxon>
        <taxon>Drosophilidae</taxon>
        <taxon>Drosophila</taxon>
    </lineage>
</organism>
<evidence type="ECO:0000256" key="2">
    <source>
        <dbReference type="ARBA" id="ARBA00006889"/>
    </source>
</evidence>
<name>A0A0M4DZE9_DROBS</name>
<keyword evidence="13" id="KW-1185">Reference proteome</keyword>
<dbReference type="GO" id="GO:0000302">
    <property type="term" value="P:response to reactive oxygen species"/>
    <property type="evidence" value="ECO:0007669"/>
    <property type="project" value="TreeGrafter"/>
</dbReference>
<dbReference type="OrthoDB" id="565904at2759"/>
<evidence type="ECO:0000256" key="8">
    <source>
        <dbReference type="ARBA" id="ARBA00023157"/>
    </source>
</evidence>
<dbReference type="SUPFAM" id="SSF50814">
    <property type="entry name" value="Lipocalins"/>
    <property type="match status" value="1"/>
</dbReference>
<dbReference type="GO" id="GO:0005737">
    <property type="term" value="C:cytoplasm"/>
    <property type="evidence" value="ECO:0007669"/>
    <property type="project" value="TreeGrafter"/>
</dbReference>
<evidence type="ECO:0000256" key="6">
    <source>
        <dbReference type="ARBA" id="ARBA00022729"/>
    </source>
</evidence>
<comment type="similarity">
    <text evidence="2 10">Belongs to the calycin superfamily. Lipocalin family.</text>
</comment>
<keyword evidence="6 10" id="KW-0732">Signal</keyword>
<evidence type="ECO:0000313" key="12">
    <source>
        <dbReference type="EMBL" id="ALC37954.1"/>
    </source>
</evidence>
<evidence type="ECO:0000256" key="7">
    <source>
        <dbReference type="ARBA" id="ARBA00023121"/>
    </source>
</evidence>
<evidence type="ECO:0000256" key="5">
    <source>
        <dbReference type="ARBA" id="ARBA00022525"/>
    </source>
</evidence>
<evidence type="ECO:0000256" key="9">
    <source>
        <dbReference type="ARBA" id="ARBA00023180"/>
    </source>
</evidence>
<dbReference type="InterPro" id="IPR000566">
    <property type="entry name" value="Lipocln_cytosolic_FA-bd_dom"/>
</dbReference>
<feature type="domain" description="Lipocalin/cytosolic fatty-acid binding" evidence="11">
    <location>
        <begin position="41"/>
        <end position="170"/>
    </location>
</feature>
<dbReference type="GO" id="GO:0005576">
    <property type="term" value="C:extracellular region"/>
    <property type="evidence" value="ECO:0007669"/>
    <property type="project" value="UniProtKB-SubCell"/>
</dbReference>
<feature type="signal peptide" evidence="10">
    <location>
        <begin position="1"/>
        <end position="24"/>
    </location>
</feature>
<dbReference type="FunFam" id="2.40.128.20:FF:000003">
    <property type="entry name" value="Apolipoprotein D"/>
    <property type="match status" value="1"/>
</dbReference>
<keyword evidence="8" id="KW-1015">Disulfide bond</keyword>
<dbReference type="PANTHER" id="PTHR10612:SF34">
    <property type="entry name" value="APOLIPOPROTEIN D"/>
    <property type="match status" value="1"/>
</dbReference>
<dbReference type="Proteomes" id="UP000494163">
    <property type="component" value="Chromosome 2L"/>
</dbReference>
<dbReference type="InterPro" id="IPR003057">
    <property type="entry name" value="Invtbrt_color"/>
</dbReference>
<dbReference type="GO" id="GO:0006629">
    <property type="term" value="P:lipid metabolic process"/>
    <property type="evidence" value="ECO:0007669"/>
    <property type="project" value="TreeGrafter"/>
</dbReference>
<dbReference type="Pfam" id="PF08212">
    <property type="entry name" value="Lipocalin_2"/>
    <property type="match status" value="1"/>
</dbReference>
<keyword evidence="4" id="KW-0813">Transport</keyword>
<dbReference type="PRINTS" id="PR01273">
    <property type="entry name" value="INVTBRTCOLOR"/>
</dbReference>
<comment type="subcellular location">
    <subcellularLocation>
        <location evidence="1">Secreted</location>
    </subcellularLocation>
</comment>
<dbReference type="InterPro" id="IPR012674">
    <property type="entry name" value="Calycin"/>
</dbReference>
<evidence type="ECO:0000256" key="4">
    <source>
        <dbReference type="ARBA" id="ARBA00022448"/>
    </source>
</evidence>
<dbReference type="CDD" id="cd19437">
    <property type="entry name" value="lipocalin_apoD-like"/>
    <property type="match status" value="1"/>
</dbReference>
<evidence type="ECO:0000256" key="10">
    <source>
        <dbReference type="PIRNR" id="PIRNR036893"/>
    </source>
</evidence>
<gene>
    <name evidence="12" type="ORF">Dbus_chr2Lg39</name>
</gene>
<dbReference type="GO" id="GO:0008289">
    <property type="term" value="F:lipid binding"/>
    <property type="evidence" value="ECO:0007669"/>
    <property type="project" value="UniProtKB-KW"/>
</dbReference>
<evidence type="ECO:0000313" key="13">
    <source>
        <dbReference type="Proteomes" id="UP000494163"/>
    </source>
</evidence>
<dbReference type="AlphaFoldDB" id="A0A0M4DZE9"/>
<evidence type="ECO:0000256" key="3">
    <source>
        <dbReference type="ARBA" id="ARBA00019890"/>
    </source>
</evidence>
<proteinExistence type="inferred from homology"/>
<dbReference type="Gene3D" id="2.40.128.20">
    <property type="match status" value="1"/>
</dbReference>
<dbReference type="EMBL" id="CP012523">
    <property type="protein sequence ID" value="ALC37954.1"/>
    <property type="molecule type" value="Genomic_DNA"/>
</dbReference>
<evidence type="ECO:0000259" key="11">
    <source>
        <dbReference type="Pfam" id="PF08212"/>
    </source>
</evidence>
<keyword evidence="7" id="KW-0446">Lipid-binding</keyword>
<reference evidence="12 13" key="1">
    <citation type="submission" date="2015-08" db="EMBL/GenBank/DDBJ databases">
        <title>Ancestral chromatin configuration constrains chromatin evolution on differentiating sex chromosomes in Drosophila.</title>
        <authorList>
            <person name="Zhou Q."/>
            <person name="Bachtrog D."/>
        </authorList>
    </citation>
    <scope>NUCLEOTIDE SEQUENCE [LARGE SCALE GENOMIC DNA]</scope>
    <source>
        <tissue evidence="12">Whole larvae</tissue>
    </source>
</reference>
<keyword evidence="9" id="KW-0325">Glycoprotein</keyword>
<dbReference type="OMA" id="EDMKNPA"/>
<accession>A0A0M4DZE9</accession>
<dbReference type="PIRSF" id="PIRSF036893">
    <property type="entry name" value="Lipocalin_ApoD"/>
    <property type="match status" value="1"/>
</dbReference>
<sequence>MHQPFSTSIWLLFVAIGGGALVAAQVPFPGQCPEVKIMDTFDLDAYMGIWYEYSKYPFAFEIGKKCIYANYQVVDNSTVAVVNGAINRLTGNPTNVTGTAKVIAPAQLAVTFSKNQHASRPNYLVLDTDYSSYSVVYSCTSLTPLAHLKVVWILTRQRQPAEETITTAKSVLDSNKISQSLLINTIQNDNCPQLETANGTLAILQAHDDFVTNVVPQAIESA</sequence>